<keyword evidence="2" id="KW-1185">Reference proteome</keyword>
<protein>
    <submittedName>
        <fullName evidence="1">Protein CBG19919</fullName>
    </submittedName>
</protein>
<reference evidence="1 2" key="2">
    <citation type="journal article" date="2011" name="PLoS Genet.">
        <title>Caenorhabditis briggsae recombinant inbred line genotypes reveal inter-strain incompatibility and the evolution of recombination.</title>
        <authorList>
            <person name="Ross J.A."/>
            <person name="Koboldt D.C."/>
            <person name="Staisch J.E."/>
            <person name="Chamberlin H.M."/>
            <person name="Gupta B.P."/>
            <person name="Miller R.D."/>
            <person name="Baird S.E."/>
            <person name="Haag E.S."/>
        </authorList>
    </citation>
    <scope>NUCLEOTIDE SEQUENCE [LARGE SCALE GENOMIC DNA]</scope>
    <source>
        <strain evidence="1 2">AF16</strain>
    </source>
</reference>
<dbReference type="PANTHER" id="PTHR46068:SF1">
    <property type="entry name" value="TRANSPOSASE IS30-LIKE HTH DOMAIN-CONTAINING PROTEIN"/>
    <property type="match status" value="1"/>
</dbReference>
<dbReference type="KEGG" id="cbr:CBG_19919"/>
<dbReference type="GeneID" id="8575866"/>
<proteinExistence type="predicted"/>
<dbReference type="AlphaFoldDB" id="A8XWQ9"/>
<evidence type="ECO:0000313" key="2">
    <source>
        <dbReference type="Proteomes" id="UP000008549"/>
    </source>
</evidence>
<dbReference type="CTD" id="8575866"/>
<dbReference type="Proteomes" id="UP000008549">
    <property type="component" value="Unassembled WGS sequence"/>
</dbReference>
<reference evidence="1 2" key="1">
    <citation type="journal article" date="2003" name="PLoS Biol.">
        <title>The genome sequence of Caenorhabditis briggsae: a platform for comparative genomics.</title>
        <authorList>
            <person name="Stein L.D."/>
            <person name="Bao Z."/>
            <person name="Blasiar D."/>
            <person name="Blumenthal T."/>
            <person name="Brent M.R."/>
            <person name="Chen N."/>
            <person name="Chinwalla A."/>
            <person name="Clarke L."/>
            <person name="Clee C."/>
            <person name="Coghlan A."/>
            <person name="Coulson A."/>
            <person name="D'Eustachio P."/>
            <person name="Fitch D.H."/>
            <person name="Fulton L.A."/>
            <person name="Fulton R.E."/>
            <person name="Griffiths-Jones S."/>
            <person name="Harris T.W."/>
            <person name="Hillier L.W."/>
            <person name="Kamath R."/>
            <person name="Kuwabara P.E."/>
            <person name="Mardis E.R."/>
            <person name="Marra M.A."/>
            <person name="Miner T.L."/>
            <person name="Minx P."/>
            <person name="Mullikin J.C."/>
            <person name="Plumb R.W."/>
            <person name="Rogers J."/>
            <person name="Schein J.E."/>
            <person name="Sohrmann M."/>
            <person name="Spieth J."/>
            <person name="Stajich J.E."/>
            <person name="Wei C."/>
            <person name="Willey D."/>
            <person name="Wilson R.K."/>
            <person name="Durbin R."/>
            <person name="Waterston R.H."/>
        </authorList>
    </citation>
    <scope>NUCLEOTIDE SEQUENCE [LARGE SCALE GENOMIC DNA]</scope>
    <source>
        <strain evidence="1 2">AF16</strain>
    </source>
</reference>
<evidence type="ECO:0000313" key="1">
    <source>
        <dbReference type="EMBL" id="CAP37078.1"/>
    </source>
</evidence>
<dbReference type="InParanoid" id="A8XWQ9"/>
<name>A8XWQ9_CAEBR</name>
<dbReference type="EMBL" id="HE601481">
    <property type="protein sequence ID" value="CAP37078.1"/>
    <property type="molecule type" value="Genomic_DNA"/>
</dbReference>
<sequence>MSLELRMSSHPLSRIAKSELGLTPYRVQKTGILSGNNNLERVQKCKSTFAGTRQNEHMTMMFVDEKLLTVEVEFSSKNY</sequence>
<gene>
    <name evidence="1" type="ORF">CBG19919</name>
    <name evidence="1" type="ORF">CBG_19919</name>
</gene>
<accession>A8XWQ9</accession>
<organism evidence="1 2">
    <name type="scientific">Caenorhabditis briggsae</name>
    <dbReference type="NCBI Taxonomy" id="6238"/>
    <lineage>
        <taxon>Eukaryota</taxon>
        <taxon>Metazoa</taxon>
        <taxon>Ecdysozoa</taxon>
        <taxon>Nematoda</taxon>
        <taxon>Chromadorea</taxon>
        <taxon>Rhabditida</taxon>
        <taxon>Rhabditina</taxon>
        <taxon>Rhabditomorpha</taxon>
        <taxon>Rhabditoidea</taxon>
        <taxon>Rhabditidae</taxon>
        <taxon>Peloderinae</taxon>
        <taxon>Caenorhabditis</taxon>
    </lineage>
</organism>
<dbReference type="RefSeq" id="XP_002633870.1">
    <property type="nucleotide sequence ID" value="XM_002633824.1"/>
</dbReference>
<dbReference type="PANTHER" id="PTHR46068">
    <property type="entry name" value="PROTEIN CBG27172"/>
    <property type="match status" value="1"/>
</dbReference>
<dbReference type="HOGENOM" id="CLU_178741_0_0_1"/>